<evidence type="ECO:0000313" key="7">
    <source>
        <dbReference type="Proteomes" id="UP000663834"/>
    </source>
</evidence>
<dbReference type="EMBL" id="CAJOBH010004661">
    <property type="protein sequence ID" value="CAF3998153.1"/>
    <property type="molecule type" value="Genomic_DNA"/>
</dbReference>
<name>A0A816AIA0_9BILA</name>
<evidence type="ECO:0000313" key="2">
    <source>
        <dbReference type="EMBL" id="CAF1597998.1"/>
    </source>
</evidence>
<evidence type="ECO:0000313" key="3">
    <source>
        <dbReference type="EMBL" id="CAF1948716.1"/>
    </source>
</evidence>
<dbReference type="Proteomes" id="UP000663834">
    <property type="component" value="Unassembled WGS sequence"/>
</dbReference>
<dbReference type="EMBL" id="CAJOBI010000818">
    <property type="protein sequence ID" value="CAF3846826.1"/>
    <property type="molecule type" value="Genomic_DNA"/>
</dbReference>
<evidence type="ECO:0000313" key="4">
    <source>
        <dbReference type="EMBL" id="CAF3846826.1"/>
    </source>
</evidence>
<dbReference type="Proteomes" id="UP000676336">
    <property type="component" value="Unassembled WGS sequence"/>
</dbReference>
<protein>
    <recommendedName>
        <fullName evidence="8">N-formylglutamate amidohydrolase</fullName>
    </recommendedName>
</protein>
<dbReference type="EMBL" id="CAJNOV010006282">
    <property type="protein sequence ID" value="CAF1241870.1"/>
    <property type="molecule type" value="Genomic_DNA"/>
</dbReference>
<dbReference type="Gene3D" id="3.40.630.40">
    <property type="entry name" value="Zn-dependent exopeptidases"/>
    <property type="match status" value="1"/>
</dbReference>
<gene>
    <name evidence="6" type="ORF">BYL167_LOCUS13534</name>
    <name evidence="1" type="ORF">CJN711_LOCUS14036</name>
    <name evidence="5" type="ORF">GIL414_LOCUS9976</name>
    <name evidence="2" type="ORF">KQP761_LOCUS21933</name>
    <name evidence="3" type="ORF">MBJ925_LOCUS5805</name>
    <name evidence="4" type="ORF">SMN809_LOCUS3782</name>
</gene>
<accession>A0A816AIA0</accession>
<dbReference type="EMBL" id="CAJNRE010001647">
    <property type="protein sequence ID" value="CAF1948716.1"/>
    <property type="molecule type" value="Genomic_DNA"/>
</dbReference>
<comment type="caution">
    <text evidence="2">The sequence shown here is derived from an EMBL/GenBank/DDBJ whole genome shotgun (WGS) entry which is preliminary data.</text>
</comment>
<reference evidence="2" key="1">
    <citation type="submission" date="2021-02" db="EMBL/GenBank/DDBJ databases">
        <authorList>
            <person name="Nowell W R."/>
        </authorList>
    </citation>
    <scope>NUCLEOTIDE SEQUENCE</scope>
</reference>
<organism evidence="2 7">
    <name type="scientific">Rotaria magnacalcarata</name>
    <dbReference type="NCBI Taxonomy" id="392030"/>
    <lineage>
        <taxon>Eukaryota</taxon>
        <taxon>Metazoa</taxon>
        <taxon>Spiralia</taxon>
        <taxon>Gnathifera</taxon>
        <taxon>Rotifera</taxon>
        <taxon>Eurotatoria</taxon>
        <taxon>Bdelloidea</taxon>
        <taxon>Philodinida</taxon>
        <taxon>Philodinidae</taxon>
        <taxon>Rotaria</taxon>
    </lineage>
</organism>
<dbReference type="EMBL" id="CAJOBJ010003499">
    <property type="protein sequence ID" value="CAF3967613.1"/>
    <property type="molecule type" value="Genomic_DNA"/>
</dbReference>
<dbReference type="Proteomes" id="UP000681720">
    <property type="component" value="Unassembled WGS sequence"/>
</dbReference>
<dbReference type="EMBL" id="CAJNOW010011468">
    <property type="protein sequence ID" value="CAF1597998.1"/>
    <property type="molecule type" value="Genomic_DNA"/>
</dbReference>
<dbReference type="Proteomes" id="UP000681967">
    <property type="component" value="Unassembled WGS sequence"/>
</dbReference>
<proteinExistence type="predicted"/>
<evidence type="ECO:0000313" key="6">
    <source>
        <dbReference type="EMBL" id="CAF3998153.1"/>
    </source>
</evidence>
<dbReference type="OrthoDB" id="71260at2759"/>
<evidence type="ECO:0008006" key="8">
    <source>
        <dbReference type="Google" id="ProtNLM"/>
    </source>
</evidence>
<dbReference type="SUPFAM" id="SSF53187">
    <property type="entry name" value="Zn-dependent exopeptidases"/>
    <property type="match status" value="1"/>
</dbReference>
<dbReference type="AlphaFoldDB" id="A0A816AIA0"/>
<evidence type="ECO:0000313" key="1">
    <source>
        <dbReference type="EMBL" id="CAF1241870.1"/>
    </source>
</evidence>
<evidence type="ECO:0000313" key="5">
    <source>
        <dbReference type="EMBL" id="CAF3967613.1"/>
    </source>
</evidence>
<dbReference type="Proteomes" id="UP000663855">
    <property type="component" value="Unassembled WGS sequence"/>
</dbReference>
<sequence>MEQEKFEYINGYRSCCKYHFNGNVNIILSAPHGGSLILDNVPDRTYSVDNRSSQLNDNCHDEQRGKITVVKDSRTDEFAENIANELNSMGNLKPFIIIGQWHRKKVDFNREILEATLNHSEAISAYENYHMNLNNAITQVNHSFGKGLLVDIHGHSQGNYSMIGYMLSSDQLNQNDLSDSSFKTSIESLCGSNRNEAIRGQTSFGSIFERYGLGVAYPSWANPKPESRRFFSGGYTIQNYSSRINAIQIELSRDIRTGKNKRMNAQNVARAIVEYMEKNNLLIIK</sequence>
<dbReference type="Proteomes" id="UP000663824">
    <property type="component" value="Unassembled WGS sequence"/>
</dbReference>